<dbReference type="GO" id="GO:0005683">
    <property type="term" value="C:U7 snRNP"/>
    <property type="evidence" value="ECO:0007669"/>
    <property type="project" value="TreeGrafter"/>
</dbReference>
<dbReference type="PANTHER" id="PTHR21415">
    <property type="entry name" value="U7 SNRNA-ASSOCIATED SM-LIKE PROTEIN LSM11"/>
    <property type="match status" value="1"/>
</dbReference>
<accession>A0A9N8HKD5</accession>
<protein>
    <submittedName>
        <fullName evidence="2">LSM domain</fullName>
    </submittedName>
</protein>
<dbReference type="InterPro" id="IPR010920">
    <property type="entry name" value="LSM_dom_sf"/>
</dbReference>
<dbReference type="OrthoDB" id="437526at2759"/>
<organism evidence="2 3">
    <name type="scientific">Seminavis robusta</name>
    <dbReference type="NCBI Taxonomy" id="568900"/>
    <lineage>
        <taxon>Eukaryota</taxon>
        <taxon>Sar</taxon>
        <taxon>Stramenopiles</taxon>
        <taxon>Ochrophyta</taxon>
        <taxon>Bacillariophyta</taxon>
        <taxon>Bacillariophyceae</taxon>
        <taxon>Bacillariophycidae</taxon>
        <taxon>Naviculales</taxon>
        <taxon>Naviculaceae</taxon>
        <taxon>Seminavis</taxon>
    </lineage>
</organism>
<gene>
    <name evidence="2" type="ORF">SEMRO_749_G196790.1</name>
</gene>
<dbReference type="PANTHER" id="PTHR21415:SF1">
    <property type="entry name" value="U7 SNRNA-ASSOCIATED SM-LIKE PROTEIN LSM11"/>
    <property type="match status" value="1"/>
</dbReference>
<dbReference type="GO" id="GO:0071209">
    <property type="term" value="F:U7 snRNA binding"/>
    <property type="evidence" value="ECO:0007669"/>
    <property type="project" value="InterPro"/>
</dbReference>
<dbReference type="Proteomes" id="UP001153069">
    <property type="component" value="Unassembled WGS sequence"/>
</dbReference>
<evidence type="ECO:0000313" key="2">
    <source>
        <dbReference type="EMBL" id="CAB9515937.1"/>
    </source>
</evidence>
<proteinExistence type="predicted"/>
<dbReference type="EMBL" id="CAICTM010000748">
    <property type="protein sequence ID" value="CAB9515937.1"/>
    <property type="molecule type" value="Genomic_DNA"/>
</dbReference>
<keyword evidence="3" id="KW-1185">Reference proteome</keyword>
<dbReference type="AlphaFoldDB" id="A0A9N8HKD5"/>
<dbReference type="GO" id="GO:0006398">
    <property type="term" value="P:mRNA 3'-end processing by stem-loop binding and cleavage"/>
    <property type="evidence" value="ECO:0007669"/>
    <property type="project" value="TreeGrafter"/>
</dbReference>
<sequence length="325" mass="37520">MTDNKSHQNPRLMTIPISLGKPSLRRRLEDYYSLVNPSATEDAVKWRSKFDQIYEKYGGTYAGERTLAAKLVKKYGGFHVRLLRAESVLVKKKEDSPPTVPRGHQREESWFALRPEEQGSGVISMTSDQFDPQAALEAPRDQVAQENPWVAQTPFLAHTGQVQHILPKDDPLYKPLRRRTPKAKKETKKTDNHPFADIAKDLNYGPFSVMYRIWEQRQRACVLIRYVNGIRGTLTGRLLAFDRHFNMILTNVEEVYQPRDTSTRYGVTQEPQNDDKSLWTSRKRRMRQIMVRGDNVVLVYKAPEKTLPGKDHTGTATRKRRLSVT</sequence>
<dbReference type="Pfam" id="PF01423">
    <property type="entry name" value="LSM"/>
    <property type="match status" value="1"/>
</dbReference>
<reference evidence="2" key="1">
    <citation type="submission" date="2020-06" db="EMBL/GenBank/DDBJ databases">
        <authorList>
            <consortium name="Plant Systems Biology data submission"/>
        </authorList>
    </citation>
    <scope>NUCLEOTIDE SEQUENCE</scope>
    <source>
        <strain evidence="2">D6</strain>
    </source>
</reference>
<dbReference type="SUPFAM" id="SSF50182">
    <property type="entry name" value="Sm-like ribonucleoproteins"/>
    <property type="match status" value="1"/>
</dbReference>
<name>A0A9N8HKD5_9STRA</name>
<evidence type="ECO:0000259" key="1">
    <source>
        <dbReference type="PROSITE" id="PS52002"/>
    </source>
</evidence>
<feature type="domain" description="Sm" evidence="1">
    <location>
        <begin position="209"/>
        <end position="305"/>
    </location>
</feature>
<evidence type="ECO:0000313" key="3">
    <source>
        <dbReference type="Proteomes" id="UP001153069"/>
    </source>
</evidence>
<dbReference type="Gene3D" id="2.30.30.100">
    <property type="match status" value="1"/>
</dbReference>
<dbReference type="PROSITE" id="PS52002">
    <property type="entry name" value="SM"/>
    <property type="match status" value="1"/>
</dbReference>
<dbReference type="InterPro" id="IPR047575">
    <property type="entry name" value="Sm"/>
</dbReference>
<dbReference type="InterPro" id="IPR039267">
    <property type="entry name" value="Lsm11"/>
</dbReference>
<comment type="caution">
    <text evidence="2">The sequence shown here is derived from an EMBL/GenBank/DDBJ whole genome shotgun (WGS) entry which is preliminary data.</text>
</comment>
<dbReference type="SMART" id="SM00651">
    <property type="entry name" value="Sm"/>
    <property type="match status" value="1"/>
</dbReference>
<dbReference type="InterPro" id="IPR001163">
    <property type="entry name" value="Sm_dom_euk/arc"/>
</dbReference>